<evidence type="ECO:0000313" key="1">
    <source>
        <dbReference type="EMBL" id="CAB4190975.1"/>
    </source>
</evidence>
<reference evidence="1" key="1">
    <citation type="submission" date="2020-05" db="EMBL/GenBank/DDBJ databases">
        <authorList>
            <person name="Chiriac C."/>
            <person name="Salcher M."/>
            <person name="Ghai R."/>
            <person name="Kavagutti S V."/>
        </authorList>
    </citation>
    <scope>NUCLEOTIDE SEQUENCE</scope>
</reference>
<sequence>MISQYWRNQIPAKPLSIQVKDQSGNDSNLSGYDEINVQMVGSNNEIMDLTGSTVISTNKNIGKIQFVWPTDRSLFDRTGDYVLQLQLSGTGKLDFTSTHTIRVRELGRVGRGDVYNR</sequence>
<proteinExistence type="predicted"/>
<organism evidence="1">
    <name type="scientific">uncultured Caudovirales phage</name>
    <dbReference type="NCBI Taxonomy" id="2100421"/>
    <lineage>
        <taxon>Viruses</taxon>
        <taxon>Duplodnaviria</taxon>
        <taxon>Heunggongvirae</taxon>
        <taxon>Uroviricota</taxon>
        <taxon>Caudoviricetes</taxon>
        <taxon>Peduoviridae</taxon>
        <taxon>Maltschvirus</taxon>
        <taxon>Maltschvirus maltsch</taxon>
    </lineage>
</organism>
<protein>
    <submittedName>
        <fullName evidence="1">Uncharacterized protein</fullName>
    </submittedName>
</protein>
<name>A0A6J5REW6_9CAUD</name>
<accession>A0A6J5REW6</accession>
<dbReference type="EMBL" id="LR797168">
    <property type="protein sequence ID" value="CAB4190975.1"/>
    <property type="molecule type" value="Genomic_DNA"/>
</dbReference>
<gene>
    <name evidence="1" type="ORF">UFOVP1212_2</name>
</gene>